<dbReference type="EMBL" id="ML987196">
    <property type="protein sequence ID" value="KAF2248251.1"/>
    <property type="molecule type" value="Genomic_DNA"/>
</dbReference>
<dbReference type="OrthoDB" id="5410365at2759"/>
<sequence length="299" mass="32713">MERHRFLILRSPIAGQDLPKLLGRLTLDYTSPLDNSVPDDPTSFTKDHLRGVVEETAAEVWGTAQDGSKIQAALKPFGEVSISTDGEKSYSFDAAMIKTHQLRDHDAVFELIFEKHKKDINQLMDSIAPRLGILPEKVYMVIGYKSVENASFSGEESESLSVKASGEAPVGATANAVAPGVTPLNATASLSGEAHRSTKSGHKGSLTGETGVAVEYRTLKRSWILAWTRKKSYGSIYSIGVKYFGGGDAMGKETTDEQENEEEEGDELMLELEDEDVDGYELCDGVWDDFYVPKPLISN</sequence>
<evidence type="ECO:0000313" key="1">
    <source>
        <dbReference type="EMBL" id="KAF2248251.1"/>
    </source>
</evidence>
<name>A0A6A6ICY1_9PLEO</name>
<dbReference type="GeneID" id="54582525"/>
<gene>
    <name evidence="1" type="ORF">BU26DRAFT_519977</name>
</gene>
<evidence type="ECO:0000313" key="2">
    <source>
        <dbReference type="Proteomes" id="UP000800094"/>
    </source>
</evidence>
<dbReference type="Proteomes" id="UP000800094">
    <property type="component" value="Unassembled WGS sequence"/>
</dbReference>
<reference evidence="1" key="1">
    <citation type="journal article" date="2020" name="Stud. Mycol.">
        <title>101 Dothideomycetes genomes: a test case for predicting lifestyles and emergence of pathogens.</title>
        <authorList>
            <person name="Haridas S."/>
            <person name="Albert R."/>
            <person name="Binder M."/>
            <person name="Bloem J."/>
            <person name="Labutti K."/>
            <person name="Salamov A."/>
            <person name="Andreopoulos B."/>
            <person name="Baker S."/>
            <person name="Barry K."/>
            <person name="Bills G."/>
            <person name="Bluhm B."/>
            <person name="Cannon C."/>
            <person name="Castanera R."/>
            <person name="Culley D."/>
            <person name="Daum C."/>
            <person name="Ezra D."/>
            <person name="Gonzalez J."/>
            <person name="Henrissat B."/>
            <person name="Kuo A."/>
            <person name="Liang C."/>
            <person name="Lipzen A."/>
            <person name="Lutzoni F."/>
            <person name="Magnuson J."/>
            <person name="Mondo S."/>
            <person name="Nolan M."/>
            <person name="Ohm R."/>
            <person name="Pangilinan J."/>
            <person name="Park H.-J."/>
            <person name="Ramirez L."/>
            <person name="Alfaro M."/>
            <person name="Sun H."/>
            <person name="Tritt A."/>
            <person name="Yoshinaga Y."/>
            <person name="Zwiers L.-H."/>
            <person name="Turgeon B."/>
            <person name="Goodwin S."/>
            <person name="Spatafora J."/>
            <person name="Crous P."/>
            <person name="Grigoriev I."/>
        </authorList>
    </citation>
    <scope>NUCLEOTIDE SEQUENCE</scope>
    <source>
        <strain evidence="1">CBS 122368</strain>
    </source>
</reference>
<organism evidence="1 2">
    <name type="scientific">Trematosphaeria pertusa</name>
    <dbReference type="NCBI Taxonomy" id="390896"/>
    <lineage>
        <taxon>Eukaryota</taxon>
        <taxon>Fungi</taxon>
        <taxon>Dikarya</taxon>
        <taxon>Ascomycota</taxon>
        <taxon>Pezizomycotina</taxon>
        <taxon>Dothideomycetes</taxon>
        <taxon>Pleosporomycetidae</taxon>
        <taxon>Pleosporales</taxon>
        <taxon>Massarineae</taxon>
        <taxon>Trematosphaeriaceae</taxon>
        <taxon>Trematosphaeria</taxon>
    </lineage>
</organism>
<keyword evidence="2" id="KW-1185">Reference proteome</keyword>
<dbReference type="RefSeq" id="XP_033683255.1">
    <property type="nucleotide sequence ID" value="XM_033829195.1"/>
</dbReference>
<accession>A0A6A6ICY1</accession>
<dbReference type="AlphaFoldDB" id="A0A6A6ICY1"/>
<protein>
    <submittedName>
        <fullName evidence="1">Uncharacterized protein</fullName>
    </submittedName>
</protein>
<proteinExistence type="predicted"/>